<feature type="compositionally biased region" description="Polar residues" evidence="1">
    <location>
        <begin position="1760"/>
        <end position="1775"/>
    </location>
</feature>
<feature type="compositionally biased region" description="Gly residues" evidence="1">
    <location>
        <begin position="278"/>
        <end position="289"/>
    </location>
</feature>
<feature type="compositionally biased region" description="Low complexity" evidence="1">
    <location>
        <begin position="1134"/>
        <end position="1154"/>
    </location>
</feature>
<feature type="region of interest" description="Disordered" evidence="1">
    <location>
        <begin position="2057"/>
        <end position="2126"/>
    </location>
</feature>
<feature type="region of interest" description="Disordered" evidence="1">
    <location>
        <begin position="255"/>
        <end position="311"/>
    </location>
</feature>
<feature type="compositionally biased region" description="Basic and acidic residues" evidence="1">
    <location>
        <begin position="637"/>
        <end position="652"/>
    </location>
</feature>
<feature type="compositionally biased region" description="Basic and acidic residues" evidence="1">
    <location>
        <begin position="577"/>
        <end position="594"/>
    </location>
</feature>
<protein>
    <submittedName>
        <fullName evidence="2">Uncharacterized protein</fullName>
    </submittedName>
</protein>
<dbReference type="VEuPathDB" id="VectorBase:ASTEI20_033123"/>
<name>A0A182XV64_ANOST</name>
<feature type="compositionally biased region" description="Polar residues" evidence="1">
    <location>
        <begin position="653"/>
        <end position="670"/>
    </location>
</feature>
<feature type="region of interest" description="Disordered" evidence="1">
    <location>
        <begin position="1122"/>
        <end position="1164"/>
    </location>
</feature>
<feature type="compositionally biased region" description="Low complexity" evidence="1">
    <location>
        <begin position="2449"/>
        <end position="2458"/>
    </location>
</feature>
<feature type="compositionally biased region" description="Acidic residues" evidence="1">
    <location>
        <begin position="567"/>
        <end position="576"/>
    </location>
</feature>
<feature type="compositionally biased region" description="Low complexity" evidence="1">
    <location>
        <begin position="2069"/>
        <end position="2083"/>
    </location>
</feature>
<reference evidence="2" key="2">
    <citation type="submission" date="2020-05" db="UniProtKB">
        <authorList>
            <consortium name="EnsemblMetazoa"/>
        </authorList>
    </citation>
    <scope>IDENTIFICATION</scope>
    <source>
        <strain evidence="2">Indian</strain>
    </source>
</reference>
<reference evidence="3" key="1">
    <citation type="journal article" date="2014" name="Genome Biol.">
        <title>Genome analysis of a major urban malaria vector mosquito, Anopheles stephensi.</title>
        <authorList>
            <person name="Jiang X."/>
            <person name="Peery A."/>
            <person name="Hall A.B."/>
            <person name="Sharma A."/>
            <person name="Chen X.G."/>
            <person name="Waterhouse R.M."/>
            <person name="Komissarov A."/>
            <person name="Riehle M.M."/>
            <person name="Shouche Y."/>
            <person name="Sharakhova M.V."/>
            <person name="Lawson D."/>
            <person name="Pakpour N."/>
            <person name="Arensburger P."/>
            <person name="Davidson V.L."/>
            <person name="Eiglmeier K."/>
            <person name="Emrich S."/>
            <person name="George P."/>
            <person name="Kennedy R.C."/>
            <person name="Mane S.P."/>
            <person name="Maslen G."/>
            <person name="Oringanje C."/>
            <person name="Qi Y."/>
            <person name="Settlage R."/>
            <person name="Tojo M."/>
            <person name="Tubio J.M."/>
            <person name="Unger M.F."/>
            <person name="Wang B."/>
            <person name="Vernick K.D."/>
            <person name="Ribeiro J.M."/>
            <person name="James A.A."/>
            <person name="Michel K."/>
            <person name="Riehle M.A."/>
            <person name="Luckhart S."/>
            <person name="Sharakhov I.V."/>
            <person name="Tu Z."/>
        </authorList>
    </citation>
    <scope>NUCLEOTIDE SEQUENCE [LARGE SCALE GENOMIC DNA]</scope>
    <source>
        <strain evidence="3">Indian</strain>
    </source>
</reference>
<dbReference type="Proteomes" id="UP000076408">
    <property type="component" value="Unassembled WGS sequence"/>
</dbReference>
<feature type="compositionally biased region" description="Pro residues" evidence="1">
    <location>
        <begin position="1830"/>
        <end position="1848"/>
    </location>
</feature>
<accession>A0A182XV64</accession>
<proteinExistence type="predicted"/>
<organism evidence="2 3">
    <name type="scientific">Anopheles stephensi</name>
    <name type="common">Indo-Pakistan malaria mosquito</name>
    <dbReference type="NCBI Taxonomy" id="30069"/>
    <lineage>
        <taxon>Eukaryota</taxon>
        <taxon>Metazoa</taxon>
        <taxon>Ecdysozoa</taxon>
        <taxon>Arthropoda</taxon>
        <taxon>Hexapoda</taxon>
        <taxon>Insecta</taxon>
        <taxon>Pterygota</taxon>
        <taxon>Neoptera</taxon>
        <taxon>Endopterygota</taxon>
        <taxon>Diptera</taxon>
        <taxon>Nematocera</taxon>
        <taxon>Culicoidea</taxon>
        <taxon>Culicidae</taxon>
        <taxon>Anophelinae</taxon>
        <taxon>Anopheles</taxon>
    </lineage>
</organism>
<keyword evidence="3" id="KW-1185">Reference proteome</keyword>
<feature type="region of interest" description="Disordered" evidence="1">
    <location>
        <begin position="2261"/>
        <end position="2389"/>
    </location>
</feature>
<dbReference type="VEuPathDB" id="VectorBase:ASTE009973"/>
<feature type="region of interest" description="Disordered" evidence="1">
    <location>
        <begin position="637"/>
        <end position="670"/>
    </location>
</feature>
<feature type="compositionally biased region" description="Acidic residues" evidence="1">
    <location>
        <begin position="871"/>
        <end position="884"/>
    </location>
</feature>
<feature type="region of interest" description="Disordered" evidence="1">
    <location>
        <begin position="339"/>
        <end position="391"/>
    </location>
</feature>
<feature type="compositionally biased region" description="Polar residues" evidence="1">
    <location>
        <begin position="1378"/>
        <end position="1387"/>
    </location>
</feature>
<feature type="region of interest" description="Disordered" evidence="1">
    <location>
        <begin position="1825"/>
        <end position="1978"/>
    </location>
</feature>
<feature type="compositionally biased region" description="Low complexity" evidence="1">
    <location>
        <begin position="442"/>
        <end position="459"/>
    </location>
</feature>
<feature type="compositionally biased region" description="Low complexity" evidence="1">
    <location>
        <begin position="2271"/>
        <end position="2283"/>
    </location>
</feature>
<feature type="compositionally biased region" description="Basic residues" evidence="1">
    <location>
        <begin position="1222"/>
        <end position="1241"/>
    </location>
</feature>
<feature type="region of interest" description="Disordered" evidence="1">
    <location>
        <begin position="2437"/>
        <end position="2464"/>
    </location>
</feature>
<feature type="region of interest" description="Disordered" evidence="1">
    <location>
        <begin position="1041"/>
        <end position="1068"/>
    </location>
</feature>
<feature type="compositionally biased region" description="Polar residues" evidence="1">
    <location>
        <begin position="1440"/>
        <end position="1453"/>
    </location>
</feature>
<dbReference type="STRING" id="30069.A0A182XV64"/>
<feature type="region of interest" description="Disordered" evidence="1">
    <location>
        <begin position="1220"/>
        <end position="1289"/>
    </location>
</feature>
<sequence>MVRHTLAQQKTDDESLWLHHDTNHNVIEVVVNKHTGTASARGILNGRLSGPRTPPHRKSFGLRHHRDHHSSLTGRSSSVESGGGGGAGGGSGAHDWLAGTIPPGTGALIATGSDPNLAALKHRNLAGGRCSSPLCNGIGSSRAVATGTGGSLRSIHNNSLSCSSSSSLNGGPLANGGAVGGGVGAGVVGGGCGHQQHHPLVPSYRDGEYSMRKTTLLRRMWSRELRRYERSGSWSPPLRRTPPRIYSVESIIASVEGHQSPSRADDSESVLGERVGSGRPGSSGSGSSVGSGRCATTATTTTTGTTDTTGTTSCLECAKLERQYNGDFGTGKKLLSRTTHSRDIDCSGQASGGHQSPVPPVSPAPSDPATVDDRRQRRRRRMCSSQTADLGESEPTIILAAVSAAATVLEGEHEQEDVNHPVNDQVAHDNDEHDDLEDEYPSHSSSVSSIASQSYRVSSATRVRHDNESDLSEFLQQERLAAADGDGVDRTGAREGASVRTGSAGTSDYPRERTPVTDGAAGATAARASEGVETSEPTGAVEEQFPPGSKRRPSEDSSVAESAALSEDSDSSTDDGGEIKVDDRTTHGVSEAERARLDEYISELLLDNLNNLADAKELVLATDTRDGETEIVGVYSERRAQLRDPKPTESDRQNNNQPCAASEPQNGNGTMKQKFAEKYIGDGGGVVCNSPPQTDKHKLSPKRPDGGAGAECDKENEEDVANNNKRNSNNNNNNNSNNNNNGSGPVERNHRRQKTRAKGNGFFLRSGSRSPRRIDPAINGGATEIDLNGKYYFPAYGLETDPSDNTDIASEPEGLVLGKIGTGSTYDRGSVVVPRFSAMPRTESMEVQPSSTNSAEDDLDVADGTGRRDDADDGADDDDDDDSDTSSLVDSLDGFGSAQLMEPMPRTRKPKHPKPETVESTTSSNDRSPRHEKGEAFFVPIHAETTAALRINERVVVADTMPLRIKERLNNRRRLMKWKQEQENLKKQRKMMRLIEQKRFYGEPAIQVISTIDKAISRKEFIPPGAKKTVFGGASSAIVRDTSTPSAPTPFRAMKPKKRAGGAAATSGSALRSELGMLESYKIDGKGNMQIQSAAAGAASGRKGGGAAPPIVSAKSPWGLAADKRQGKTPQAQSTASTTVGSSGRTSTGRTGTGKAPAATDGRRRQQVLKDVQQMTLYPQADLTPDIEGGPRRVYQKTEIQEGDKHIEILEIVECADSAPRGGRHGGGRAARVHSAGRRHERGGGGGGRGESGNRHRSRIPVPIYRFGQYRRSTHSRDGSPLSTGSNPKVDRMIADLLLEALSNPEEVGVKLVRTPETLRDTSRSSSKSRPSGASTTKKSVSSNSNSGGGNNNLLTPRRTASGRYTQKFEVIPEERSSVSIESSTEELSAGGGGGRKKGPHPSPRRVSFDENHQILNRDELEAPTVTTLLVPSPSPKRQPVTSSPAKSPTRSQPGAGVKKQGTATVMTGAGNTGTTNTTITTSRGKAAIQSDVIEERGWIGFSTQHEDMATPVPNGQDDEDTRLHIVPRGALEQTTSRSPPHVGRSVVRTITIGNCVPAAIDQHPHHRARVPDHSTVVSNSFHGAAADCASAVHLHPNDDDATDDIGDSRPYSTAADSFVTDSLNAKLTPASGPSFPSLPSSAVRCCEANATNSRQTNGEKQWNGKELVDIVPYHHHHRLPAPPFQHQIREENAWQVFQTGDCKVIQSKIEYYETSIHRTPLTGGGDGGEFFASAETSALCPHTAAPLSTADSLEDMAARSSTGSWHRQRTTSFGPGSDAPPKTSDTTCSSCCFCNPELHNHTASSMKSIADGCFYCRAKLGQSPTRSFPAPPTPPNIQTSPVPPSPQTPITELTPTPSLHEITVPVRKSSLARSTGKDVKMTDPGVKSRDDPQPKRGDVATKTKQPKPPPTETVSDKSSKRSAAVAAAKPSTAATVSTVSTGSEEGPQKPLPPVPGATPKLARKKPTEPGGVLNRPKYTNHLTRASTVVQSVQKEIKNELRAPIRVLPKTAKEVSNRKEKERQIGLNLPKDYDCRTRRPTVKVLDDAPMQVVVAGGSAETHGYDNETSSSDTSDGDSMADSSPNVSPFKRPNLQQQQPQQPQQQSLPSAAQPPTAATRWKTNSERNLSQLAIQKLVSASRWGSKWRKGATRDGSQQLEPSDRNRLAEEDDVVMASVGSCSELSPLKMGTTGGSGGGMVGSTAGTTTTSNIISGITQSSSNQGTTTSLFIHDSLTSWTVTVAGNYNPEMAPDVEMRLSFPKGAAGGGSGGKSALTSSAATSSLRHAPDTSSGSYSHSNGPSGAGRNRHPPYADGDGGDHLDGGGGYLGASRSTSRGAGALPPTSSNLPGTLNPRRAGGTTGKDYRLPNVGSTHNIPARPTPKKAIKVPERAAPTAVVGSVAAGVTQARKMQHIPHHLQQQRSRHLSATYNVYYGHQQQPQPRRMSLDSQQQQQQQQQQHHPTAVSPMATDCLSVMGNAIAPELKPRVPTMSERDLTRRHHVCYTRTQPYFS</sequence>
<dbReference type="VEuPathDB" id="VectorBase:ASTEI00100"/>
<dbReference type="EnsemblMetazoa" id="ASTEI00100-RA">
    <property type="protein sequence ID" value="ASTEI00100-PA"/>
    <property type="gene ID" value="ASTEI00100"/>
</dbReference>
<feature type="region of interest" description="Disordered" evidence="1">
    <location>
        <begin position="1758"/>
        <end position="1784"/>
    </location>
</feature>
<dbReference type="OMA" id="DCKVIQS"/>
<feature type="compositionally biased region" description="Low complexity" evidence="1">
    <location>
        <begin position="885"/>
        <end position="894"/>
    </location>
</feature>
<feature type="compositionally biased region" description="Low complexity" evidence="1">
    <location>
        <begin position="1324"/>
        <end position="1346"/>
    </location>
</feature>
<feature type="compositionally biased region" description="Polar residues" evidence="1">
    <location>
        <begin position="845"/>
        <end position="854"/>
    </location>
</feature>
<feature type="region of interest" description="Disordered" evidence="1">
    <location>
        <begin position="482"/>
        <end position="594"/>
    </location>
</feature>
<feature type="region of interest" description="Disordered" evidence="1">
    <location>
        <begin position="411"/>
        <end position="468"/>
    </location>
</feature>
<feature type="compositionally biased region" description="Low complexity" evidence="1">
    <location>
        <begin position="722"/>
        <end position="741"/>
    </location>
</feature>
<feature type="region of interest" description="Disordered" evidence="1">
    <location>
        <begin position="42"/>
        <end position="98"/>
    </location>
</feature>
<feature type="compositionally biased region" description="Low complexity" evidence="1">
    <location>
        <begin position="2094"/>
        <end position="2114"/>
    </location>
</feature>
<feature type="region of interest" description="Disordered" evidence="1">
    <location>
        <begin position="2142"/>
        <end position="2165"/>
    </location>
</feature>
<feature type="compositionally biased region" description="Low complexity" evidence="1">
    <location>
        <begin position="556"/>
        <end position="566"/>
    </location>
</feature>
<feature type="compositionally biased region" description="Low complexity" evidence="1">
    <location>
        <begin position="1922"/>
        <end position="1942"/>
    </location>
</feature>
<feature type="region of interest" description="Disordered" evidence="1">
    <location>
        <begin position="837"/>
        <end position="932"/>
    </location>
</feature>
<feature type="compositionally biased region" description="Basic and acidic residues" evidence="1">
    <location>
        <begin position="1876"/>
        <end position="1902"/>
    </location>
</feature>
<feature type="compositionally biased region" description="Low complexity" evidence="1">
    <location>
        <begin position="519"/>
        <end position="528"/>
    </location>
</feature>
<feature type="compositionally biased region" description="Basic residues" evidence="1">
    <location>
        <begin position="54"/>
        <end position="68"/>
    </location>
</feature>
<feature type="compositionally biased region" description="Basic residues" evidence="1">
    <location>
        <begin position="1395"/>
        <end position="1404"/>
    </location>
</feature>
<feature type="compositionally biased region" description="Basic and acidic residues" evidence="1">
    <location>
        <begin position="1407"/>
        <end position="1421"/>
    </location>
</feature>
<feature type="compositionally biased region" description="Gly residues" evidence="1">
    <location>
        <begin position="81"/>
        <end position="92"/>
    </location>
</feature>
<evidence type="ECO:0000313" key="2">
    <source>
        <dbReference type="EnsemblMetazoa" id="ASTEI00100-PA"/>
    </source>
</evidence>
<feature type="region of interest" description="Disordered" evidence="1">
    <location>
        <begin position="1312"/>
        <end position="1483"/>
    </location>
</feature>
<feature type="compositionally biased region" description="Basic and acidic residues" evidence="1">
    <location>
        <begin position="694"/>
        <end position="705"/>
    </location>
</feature>
<feature type="compositionally biased region" description="Low complexity" evidence="1">
    <location>
        <begin position="1462"/>
        <end position="1482"/>
    </location>
</feature>
<feature type="compositionally biased region" description="Low complexity" evidence="1">
    <location>
        <begin position="290"/>
        <end position="311"/>
    </location>
</feature>
<feature type="compositionally biased region" description="Pro residues" evidence="1">
    <location>
        <begin position="357"/>
        <end position="366"/>
    </location>
</feature>
<evidence type="ECO:0000256" key="1">
    <source>
        <dbReference type="SAM" id="MobiDB-lite"/>
    </source>
</evidence>
<feature type="compositionally biased region" description="Low complexity" evidence="1">
    <location>
        <begin position="2290"/>
        <end position="2300"/>
    </location>
</feature>
<evidence type="ECO:0000313" key="3">
    <source>
        <dbReference type="Proteomes" id="UP000076408"/>
    </source>
</evidence>
<feature type="region of interest" description="Disordered" evidence="1">
    <location>
        <begin position="683"/>
        <end position="784"/>
    </location>
</feature>